<reference evidence="3 4" key="1">
    <citation type="submission" date="2014-10" db="EMBL/GenBank/DDBJ databases">
        <title>Pedobacter Kyungheensis.</title>
        <authorList>
            <person name="Anderson B.M."/>
            <person name="Newman J.D."/>
        </authorList>
    </citation>
    <scope>NUCLEOTIDE SEQUENCE [LARGE SCALE GENOMIC DNA]</scope>
    <source>
        <strain evidence="3 4">KACC 16221</strain>
    </source>
</reference>
<dbReference type="Gene3D" id="3.40.30.10">
    <property type="entry name" value="Glutaredoxin"/>
    <property type="match status" value="1"/>
</dbReference>
<dbReference type="InterPro" id="IPR013766">
    <property type="entry name" value="Thioredoxin_domain"/>
</dbReference>
<keyword evidence="4" id="KW-1185">Reference proteome</keyword>
<proteinExistence type="inferred from homology"/>
<dbReference type="AlphaFoldDB" id="A0A0C1FCX0"/>
<dbReference type="PANTHER" id="PTHR13887:SF55">
    <property type="entry name" value="SLR0313 PROTEIN"/>
    <property type="match status" value="1"/>
</dbReference>
<name>A0A0C1FCX0_9SPHI</name>
<dbReference type="Pfam" id="PF13462">
    <property type="entry name" value="Thioredoxin_4"/>
    <property type="match status" value="1"/>
</dbReference>
<organism evidence="3 4">
    <name type="scientific">Pedobacter kyungheensis</name>
    <dbReference type="NCBI Taxonomy" id="1069985"/>
    <lineage>
        <taxon>Bacteria</taxon>
        <taxon>Pseudomonadati</taxon>
        <taxon>Bacteroidota</taxon>
        <taxon>Sphingobacteriia</taxon>
        <taxon>Sphingobacteriales</taxon>
        <taxon>Sphingobacteriaceae</taxon>
        <taxon>Pedobacter</taxon>
    </lineage>
</organism>
<evidence type="ECO:0000259" key="2">
    <source>
        <dbReference type="PROSITE" id="PS51352"/>
    </source>
</evidence>
<evidence type="ECO:0000313" key="4">
    <source>
        <dbReference type="Proteomes" id="UP000031246"/>
    </source>
</evidence>
<dbReference type="Proteomes" id="UP000031246">
    <property type="component" value="Unassembled WGS sequence"/>
</dbReference>
<evidence type="ECO:0000256" key="1">
    <source>
        <dbReference type="ARBA" id="ARBA00005791"/>
    </source>
</evidence>
<sequence>MSTLKPEVNSNDHIQGDDTASVTIVEFGDYQCQFCGDAYPILKEIEETFGRQIRFVFRHFPLANAHQYAVPAALAAEAAGLQGKFWEMHDALFDNQYRLNGDLFDELAETIGLDLERFQQDSISDALREKVENDFDSGVRSGVNGTPSFYVNGTKFDGGVTDLYQMLKESTT</sequence>
<protein>
    <submittedName>
        <fullName evidence="3">DSBA oxidoreductase</fullName>
    </submittedName>
</protein>
<evidence type="ECO:0000313" key="3">
    <source>
        <dbReference type="EMBL" id="KIA90907.1"/>
    </source>
</evidence>
<dbReference type="InterPro" id="IPR012336">
    <property type="entry name" value="Thioredoxin-like_fold"/>
</dbReference>
<dbReference type="RefSeq" id="WP_039482153.1">
    <property type="nucleotide sequence ID" value="NZ_JSYN01000038.1"/>
</dbReference>
<dbReference type="InterPro" id="IPR036249">
    <property type="entry name" value="Thioredoxin-like_sf"/>
</dbReference>
<dbReference type="SUPFAM" id="SSF52833">
    <property type="entry name" value="Thioredoxin-like"/>
    <property type="match status" value="1"/>
</dbReference>
<accession>A0A0C1FCX0</accession>
<dbReference type="OrthoDB" id="117402at2"/>
<comment type="similarity">
    <text evidence="1">Belongs to the thioredoxin family. DsbA subfamily.</text>
</comment>
<dbReference type="PANTHER" id="PTHR13887">
    <property type="entry name" value="GLUTATHIONE S-TRANSFERASE KAPPA"/>
    <property type="match status" value="1"/>
</dbReference>
<dbReference type="PROSITE" id="PS51352">
    <property type="entry name" value="THIOREDOXIN_2"/>
    <property type="match status" value="1"/>
</dbReference>
<comment type="caution">
    <text evidence="3">The sequence shown here is derived from an EMBL/GenBank/DDBJ whole genome shotgun (WGS) entry which is preliminary data.</text>
</comment>
<gene>
    <name evidence="3" type="ORF">OC25_24330</name>
</gene>
<dbReference type="EMBL" id="JSYN01000038">
    <property type="protein sequence ID" value="KIA90907.1"/>
    <property type="molecule type" value="Genomic_DNA"/>
</dbReference>
<feature type="domain" description="Thioredoxin" evidence="2">
    <location>
        <begin position="1"/>
        <end position="132"/>
    </location>
</feature>